<dbReference type="InParanoid" id="A0A6L2PMG0"/>
<dbReference type="AlphaFoldDB" id="A0A6L2PMG0"/>
<evidence type="ECO:0000256" key="1">
    <source>
        <dbReference type="ARBA" id="ARBA00008045"/>
    </source>
</evidence>
<evidence type="ECO:0008006" key="8">
    <source>
        <dbReference type="Google" id="ProtNLM"/>
    </source>
</evidence>
<dbReference type="Proteomes" id="UP000502823">
    <property type="component" value="Unassembled WGS sequence"/>
</dbReference>
<evidence type="ECO:0000313" key="6">
    <source>
        <dbReference type="EMBL" id="GFG33769.1"/>
    </source>
</evidence>
<dbReference type="GO" id="GO:0051082">
    <property type="term" value="F:unfolded protein binding"/>
    <property type="evidence" value="ECO:0007669"/>
    <property type="project" value="InterPro"/>
</dbReference>
<reference evidence="7" key="1">
    <citation type="submission" date="2020-01" db="EMBL/GenBank/DDBJ databases">
        <title>Draft genome sequence of the Termite Coptotermes fromosanus.</title>
        <authorList>
            <person name="Itakura S."/>
            <person name="Yosikawa Y."/>
            <person name="Umezawa K."/>
        </authorList>
    </citation>
    <scope>NUCLEOTIDE SEQUENCE [LARGE SCALE GENOMIC DNA]</scope>
</reference>
<feature type="compositionally biased region" description="Basic and acidic residues" evidence="5">
    <location>
        <begin position="111"/>
        <end position="122"/>
    </location>
</feature>
<evidence type="ECO:0000256" key="5">
    <source>
        <dbReference type="SAM" id="MobiDB-lite"/>
    </source>
</evidence>
<proteinExistence type="inferred from homology"/>
<dbReference type="PANTHER" id="PTHR13303">
    <property type="entry name" value="PREFOLDIN SUBUNIT 2"/>
    <property type="match status" value="1"/>
</dbReference>
<dbReference type="OrthoDB" id="29646at2759"/>
<protein>
    <recommendedName>
        <fullName evidence="8">Prefoldin subunit 2</fullName>
    </recommendedName>
</protein>
<evidence type="ECO:0000256" key="2">
    <source>
        <dbReference type="ARBA" id="ARBA00011695"/>
    </source>
</evidence>
<comment type="similarity">
    <text evidence="1">Belongs to the prefoldin subunit beta family.</text>
</comment>
<organism evidence="6 7">
    <name type="scientific">Coptotermes formosanus</name>
    <name type="common">Formosan subterranean termite</name>
    <dbReference type="NCBI Taxonomy" id="36987"/>
    <lineage>
        <taxon>Eukaryota</taxon>
        <taxon>Metazoa</taxon>
        <taxon>Ecdysozoa</taxon>
        <taxon>Arthropoda</taxon>
        <taxon>Hexapoda</taxon>
        <taxon>Insecta</taxon>
        <taxon>Pterygota</taxon>
        <taxon>Neoptera</taxon>
        <taxon>Polyneoptera</taxon>
        <taxon>Dictyoptera</taxon>
        <taxon>Blattodea</taxon>
        <taxon>Blattoidea</taxon>
        <taxon>Termitoidae</taxon>
        <taxon>Rhinotermitidae</taxon>
        <taxon>Coptotermes</taxon>
    </lineage>
</organism>
<evidence type="ECO:0000256" key="3">
    <source>
        <dbReference type="ARBA" id="ARBA00023186"/>
    </source>
</evidence>
<accession>A0A6L2PMG0</accession>
<dbReference type="FunFam" id="1.10.287.370:FF:000002">
    <property type="entry name" value="Prefoldin subunit 2"/>
    <property type="match status" value="1"/>
</dbReference>
<evidence type="ECO:0000256" key="4">
    <source>
        <dbReference type="ARBA" id="ARBA00024667"/>
    </source>
</evidence>
<dbReference type="GO" id="GO:0006457">
    <property type="term" value="P:protein folding"/>
    <property type="evidence" value="ECO:0007669"/>
    <property type="project" value="InterPro"/>
</dbReference>
<comment type="function">
    <text evidence="4">Binds specifically to cytosolic chaperonin (c-CPN) and transfers target proteins to it. Binds to nascent polypeptide chain and promotes folding in an environment in which there are many competing pathways for nonnative proteins.</text>
</comment>
<comment type="subunit">
    <text evidence="2">Heterohexamer of two PFD-alpha type and four PFD-beta type subunits.</text>
</comment>
<sequence>MATEGTKGNAKGMTNEQIINNFQALRKEQLRIGNKVSELELELHEHKIVIDTLKEVDGDRKCFRMVGGLLCERTVKEVLPILISNQEQLATYIKDLTAALNKKSQELNDFTEKHNLKIRGQDDASSQNDDGDKKPRTGNVLVVNPM</sequence>
<dbReference type="FunCoup" id="A0A6L2PMG0">
    <property type="interactions" value="1196"/>
</dbReference>
<dbReference type="Pfam" id="PF01920">
    <property type="entry name" value="Prefoldin_2"/>
    <property type="match status" value="1"/>
</dbReference>
<dbReference type="GO" id="GO:0016272">
    <property type="term" value="C:prefoldin complex"/>
    <property type="evidence" value="ECO:0007669"/>
    <property type="project" value="InterPro"/>
</dbReference>
<dbReference type="Gene3D" id="1.10.287.370">
    <property type="match status" value="1"/>
</dbReference>
<dbReference type="CDD" id="cd23163">
    <property type="entry name" value="Prefoldin_2"/>
    <property type="match status" value="1"/>
</dbReference>
<name>A0A6L2PMG0_COPFO</name>
<dbReference type="InterPro" id="IPR009053">
    <property type="entry name" value="Prefoldin"/>
</dbReference>
<dbReference type="InterPro" id="IPR027235">
    <property type="entry name" value="PFD2"/>
</dbReference>
<dbReference type="EMBL" id="BLKM01008464">
    <property type="protein sequence ID" value="GFG33769.1"/>
    <property type="molecule type" value="Genomic_DNA"/>
</dbReference>
<feature type="region of interest" description="Disordered" evidence="5">
    <location>
        <begin position="111"/>
        <end position="146"/>
    </location>
</feature>
<gene>
    <name evidence="6" type="ORF">Cfor_05493</name>
</gene>
<keyword evidence="3" id="KW-0143">Chaperone</keyword>
<evidence type="ECO:0000313" key="7">
    <source>
        <dbReference type="Proteomes" id="UP000502823"/>
    </source>
</evidence>
<dbReference type="InterPro" id="IPR002777">
    <property type="entry name" value="PFD_beta-like"/>
</dbReference>
<keyword evidence="7" id="KW-1185">Reference proteome</keyword>
<comment type="caution">
    <text evidence="6">The sequence shown here is derived from an EMBL/GenBank/DDBJ whole genome shotgun (WGS) entry which is preliminary data.</text>
</comment>
<dbReference type="SUPFAM" id="SSF46579">
    <property type="entry name" value="Prefoldin"/>
    <property type="match status" value="1"/>
</dbReference>